<dbReference type="WBParaSite" id="jg26459">
    <property type="protein sequence ID" value="jg26459"/>
    <property type="gene ID" value="jg26459"/>
</dbReference>
<keyword evidence="2" id="KW-1185">Reference proteome</keyword>
<evidence type="ECO:0000256" key="1">
    <source>
        <dbReference type="SAM" id="Phobius"/>
    </source>
</evidence>
<protein>
    <submittedName>
        <fullName evidence="3">Uncharacterized protein</fullName>
    </submittedName>
</protein>
<evidence type="ECO:0000313" key="2">
    <source>
        <dbReference type="Proteomes" id="UP000887574"/>
    </source>
</evidence>
<name>A0A915E353_9BILA</name>
<dbReference type="AlphaFoldDB" id="A0A915E353"/>
<keyword evidence="1" id="KW-1133">Transmembrane helix</keyword>
<evidence type="ECO:0000313" key="3">
    <source>
        <dbReference type="WBParaSite" id="jg26459"/>
    </source>
</evidence>
<keyword evidence="1" id="KW-0472">Membrane</keyword>
<reference evidence="3" key="1">
    <citation type="submission" date="2022-11" db="UniProtKB">
        <authorList>
            <consortium name="WormBaseParasite"/>
        </authorList>
    </citation>
    <scope>IDENTIFICATION</scope>
</reference>
<dbReference type="Proteomes" id="UP000887574">
    <property type="component" value="Unplaced"/>
</dbReference>
<proteinExistence type="predicted"/>
<sequence length="86" mass="9018">MCLPEHKHHEYNYINRKPPSHLDFDGHSSTLSKSTPSIDGGPFWAASSTIRTNLLMLVILVGTGGALVVVAIVSNAAGVHAIAAVG</sequence>
<keyword evidence="1" id="KW-0812">Transmembrane</keyword>
<organism evidence="2 3">
    <name type="scientific">Ditylenchus dipsaci</name>
    <dbReference type="NCBI Taxonomy" id="166011"/>
    <lineage>
        <taxon>Eukaryota</taxon>
        <taxon>Metazoa</taxon>
        <taxon>Ecdysozoa</taxon>
        <taxon>Nematoda</taxon>
        <taxon>Chromadorea</taxon>
        <taxon>Rhabditida</taxon>
        <taxon>Tylenchina</taxon>
        <taxon>Tylenchomorpha</taxon>
        <taxon>Sphaerularioidea</taxon>
        <taxon>Anguinidae</taxon>
        <taxon>Anguininae</taxon>
        <taxon>Ditylenchus</taxon>
    </lineage>
</organism>
<feature type="transmembrane region" description="Helical" evidence="1">
    <location>
        <begin position="54"/>
        <end position="83"/>
    </location>
</feature>
<accession>A0A915E353</accession>